<organism evidence="1 2">
    <name type="scientific">Flavobacterium laiguense</name>
    <dbReference type="NCBI Taxonomy" id="2169409"/>
    <lineage>
        <taxon>Bacteria</taxon>
        <taxon>Pseudomonadati</taxon>
        <taxon>Bacteroidota</taxon>
        <taxon>Flavobacteriia</taxon>
        <taxon>Flavobacteriales</taxon>
        <taxon>Flavobacteriaceae</taxon>
        <taxon>Flavobacterium</taxon>
    </lineage>
</organism>
<proteinExistence type="predicted"/>
<name>A0A2U1K2N6_9FLAO</name>
<reference evidence="1 2" key="1">
    <citation type="submission" date="2018-04" db="EMBL/GenBank/DDBJ databases">
        <title>Flavobacterium sp. nov., isolated from glacier ice.</title>
        <authorList>
            <person name="Liu Q."/>
            <person name="Xin Y.-H."/>
        </authorList>
    </citation>
    <scope>NUCLEOTIDE SEQUENCE [LARGE SCALE GENOMIC DNA]</scope>
    <source>
        <strain evidence="1 2">LB2P30</strain>
    </source>
</reference>
<dbReference type="Proteomes" id="UP000245618">
    <property type="component" value="Unassembled WGS sequence"/>
</dbReference>
<comment type="caution">
    <text evidence="1">The sequence shown here is derived from an EMBL/GenBank/DDBJ whole genome shotgun (WGS) entry which is preliminary data.</text>
</comment>
<evidence type="ECO:0000313" key="2">
    <source>
        <dbReference type="Proteomes" id="UP000245618"/>
    </source>
</evidence>
<dbReference type="EMBL" id="QCZH01000001">
    <property type="protein sequence ID" value="PWA11444.1"/>
    <property type="molecule type" value="Genomic_DNA"/>
</dbReference>
<dbReference type="RefSeq" id="WP_116759729.1">
    <property type="nucleotide sequence ID" value="NZ_QCZH01000001.1"/>
</dbReference>
<accession>A0A2U1K2N6</accession>
<sequence length="77" mass="9036">MSLQIIQNEKGKPAGVFIPINEWKQMKAMYENLKIWEEPEQTEEEILNNIRQAVEEMKLIKAGKLKGRPLQELLDEL</sequence>
<gene>
    <name evidence="1" type="ORF">DB891_01110</name>
</gene>
<dbReference type="AlphaFoldDB" id="A0A2U1K2N6"/>
<keyword evidence="2" id="KW-1185">Reference proteome</keyword>
<dbReference type="OrthoDB" id="798979at2"/>
<protein>
    <submittedName>
        <fullName evidence="1">Uncharacterized protein</fullName>
    </submittedName>
</protein>
<evidence type="ECO:0000313" key="1">
    <source>
        <dbReference type="EMBL" id="PWA11444.1"/>
    </source>
</evidence>